<evidence type="ECO:0000256" key="5">
    <source>
        <dbReference type="ARBA" id="ARBA00023965"/>
    </source>
</evidence>
<dbReference type="InterPro" id="IPR040671">
    <property type="entry name" value="Pullulanase_N2"/>
</dbReference>
<evidence type="ECO:0000313" key="11">
    <source>
        <dbReference type="EMBL" id="QTD49389.1"/>
    </source>
</evidence>
<evidence type="ECO:0000256" key="6">
    <source>
        <dbReference type="ARBA" id="ARBA00024062"/>
    </source>
</evidence>
<evidence type="ECO:0000256" key="9">
    <source>
        <dbReference type="SAM" id="SignalP"/>
    </source>
</evidence>
<dbReference type="InterPro" id="IPR006047">
    <property type="entry name" value="GH13_cat_dom"/>
</dbReference>
<comment type="catalytic activity">
    <reaction evidence="5">
        <text>Hydrolysis of (1-&gt;6)-alpha-D-glucosidic linkages in pullulan, amylopectin and glycogen, and in the alpha- and beta-limit dextrins of amylopectin and glycogen.</text>
        <dbReference type="EC" id="3.2.1.41"/>
    </reaction>
</comment>
<dbReference type="InterPro" id="IPR014756">
    <property type="entry name" value="Ig_E-set"/>
</dbReference>
<dbReference type="CDD" id="cd11341">
    <property type="entry name" value="AmyAc_Pullulanase_LD-like"/>
    <property type="match status" value="1"/>
</dbReference>
<dbReference type="EMBL" id="CP071793">
    <property type="protein sequence ID" value="QTD49389.1"/>
    <property type="molecule type" value="Genomic_DNA"/>
</dbReference>
<dbReference type="InterPro" id="IPR013784">
    <property type="entry name" value="Carb-bd-like_fold"/>
</dbReference>
<evidence type="ECO:0000256" key="1">
    <source>
        <dbReference type="ARBA" id="ARBA00008061"/>
    </source>
</evidence>
<dbReference type="CDD" id="cd10315">
    <property type="entry name" value="CBM41_pullulanase"/>
    <property type="match status" value="3"/>
</dbReference>
<dbReference type="RefSeq" id="WP_237379024.1">
    <property type="nucleotide sequence ID" value="NZ_CP071793.1"/>
</dbReference>
<gene>
    <name evidence="11" type="primary">pulA</name>
    <name evidence="11" type="ORF">J3U87_27710</name>
</gene>
<dbReference type="SUPFAM" id="SSF51011">
    <property type="entry name" value="Glycosyl hydrolase domain"/>
    <property type="match status" value="1"/>
</dbReference>
<dbReference type="GO" id="GO:0005975">
    <property type="term" value="P:carbohydrate metabolic process"/>
    <property type="evidence" value="ECO:0007669"/>
    <property type="project" value="InterPro"/>
</dbReference>
<dbReference type="SUPFAM" id="SSF51445">
    <property type="entry name" value="(Trans)glycosidases"/>
    <property type="match status" value="2"/>
</dbReference>
<proteinExistence type="inferred from homology"/>
<accession>A0A8A4TH46</accession>
<dbReference type="CDD" id="cd02860">
    <property type="entry name" value="E_set_Pullulanase"/>
    <property type="match status" value="1"/>
</dbReference>
<keyword evidence="4" id="KW-0326">Glycosidase</keyword>
<dbReference type="CDD" id="cd12962">
    <property type="entry name" value="X25_BaPul_like"/>
    <property type="match status" value="2"/>
</dbReference>
<dbReference type="Gene3D" id="3.20.20.80">
    <property type="entry name" value="Glycosidases"/>
    <property type="match status" value="2"/>
</dbReference>
<dbReference type="KEGG" id="scor:J3U87_27710"/>
<dbReference type="Pfam" id="PF02922">
    <property type="entry name" value="CBM_48"/>
    <property type="match status" value="1"/>
</dbReference>
<comment type="similarity">
    <text evidence="1">Belongs to the glycosyl hydrolase 13 family.</text>
</comment>
<dbReference type="GO" id="GO:0051060">
    <property type="term" value="F:pullulanase activity"/>
    <property type="evidence" value="ECO:0007669"/>
    <property type="project" value="UniProtKB-EC"/>
</dbReference>
<dbReference type="InterPro" id="IPR004193">
    <property type="entry name" value="Glyco_hydro_13_N"/>
</dbReference>
<dbReference type="InterPro" id="IPR054409">
    <property type="entry name" value="X25_BaPul-like"/>
</dbReference>
<dbReference type="GO" id="GO:0030246">
    <property type="term" value="F:carbohydrate binding"/>
    <property type="evidence" value="ECO:0007669"/>
    <property type="project" value="InterPro"/>
</dbReference>
<evidence type="ECO:0000259" key="10">
    <source>
        <dbReference type="SMART" id="SM00642"/>
    </source>
</evidence>
<dbReference type="Pfam" id="PF22058">
    <property type="entry name" value="X25_BaPul_like"/>
    <property type="match status" value="2"/>
</dbReference>
<dbReference type="Pfam" id="PF03714">
    <property type="entry name" value="PUD"/>
    <property type="match status" value="3"/>
</dbReference>
<evidence type="ECO:0000256" key="8">
    <source>
        <dbReference type="ARBA" id="ARBA00031076"/>
    </source>
</evidence>
<dbReference type="InterPro" id="IPR017853">
    <property type="entry name" value="GH"/>
</dbReference>
<dbReference type="Gene3D" id="2.60.40.1130">
    <property type="entry name" value="Rab geranylgeranyltransferase alpha-subunit, insert domain"/>
    <property type="match status" value="1"/>
</dbReference>
<dbReference type="EC" id="3.2.1.41" evidence="6"/>
<dbReference type="PANTHER" id="PTHR43002">
    <property type="entry name" value="GLYCOGEN DEBRANCHING ENZYME"/>
    <property type="match status" value="1"/>
</dbReference>
<dbReference type="Gene3D" id="2.60.40.1110">
    <property type="match status" value="3"/>
</dbReference>
<organism evidence="11 12">
    <name type="scientific">Sulfidibacter corallicola</name>
    <dbReference type="NCBI Taxonomy" id="2818388"/>
    <lineage>
        <taxon>Bacteria</taxon>
        <taxon>Pseudomonadati</taxon>
        <taxon>Acidobacteriota</taxon>
        <taxon>Holophagae</taxon>
        <taxon>Acanthopleuribacterales</taxon>
        <taxon>Acanthopleuribacteraceae</taxon>
        <taxon>Sulfidibacter</taxon>
    </lineage>
</organism>
<keyword evidence="3" id="KW-0378">Hydrolase</keyword>
<feature type="signal peptide" evidence="9">
    <location>
        <begin position="1"/>
        <end position="24"/>
    </location>
</feature>
<dbReference type="SUPFAM" id="SSF81296">
    <property type="entry name" value="E set domains"/>
    <property type="match status" value="2"/>
</dbReference>
<keyword evidence="2 9" id="KW-0732">Signal</keyword>
<dbReference type="InterPro" id="IPR013780">
    <property type="entry name" value="Glyco_hydro_b"/>
</dbReference>
<dbReference type="Pfam" id="PF17967">
    <property type="entry name" value="Pullulanase_N2"/>
    <property type="match status" value="1"/>
</dbReference>
<reference evidence="11" key="1">
    <citation type="submission" date="2021-03" db="EMBL/GenBank/DDBJ databases">
        <title>Acanthopleuribacteraceae sp. M133.</title>
        <authorList>
            <person name="Wang G."/>
        </authorList>
    </citation>
    <scope>NUCLEOTIDE SEQUENCE</scope>
    <source>
        <strain evidence="11">M133</strain>
    </source>
</reference>
<dbReference type="Gene3D" id="2.60.40.10">
    <property type="entry name" value="Immunoglobulins"/>
    <property type="match status" value="3"/>
</dbReference>
<dbReference type="InterPro" id="IPR013783">
    <property type="entry name" value="Ig-like_fold"/>
</dbReference>
<dbReference type="SUPFAM" id="SSF49452">
    <property type="entry name" value="Starch-binding domain-like"/>
    <property type="match status" value="3"/>
</dbReference>
<evidence type="ECO:0000313" key="12">
    <source>
        <dbReference type="Proteomes" id="UP000663929"/>
    </source>
</evidence>
<feature type="domain" description="Glycosyl hydrolase family 13 catalytic" evidence="10">
    <location>
        <begin position="261"/>
        <end position="728"/>
    </location>
</feature>
<dbReference type="InterPro" id="IPR024561">
    <property type="entry name" value="Pullul_strch_C"/>
</dbReference>
<dbReference type="Pfam" id="PF11852">
    <property type="entry name" value="Pullul_strch_C"/>
    <property type="match status" value="1"/>
</dbReference>
<dbReference type="InterPro" id="IPR011839">
    <property type="entry name" value="Pullul_strch"/>
</dbReference>
<evidence type="ECO:0000256" key="4">
    <source>
        <dbReference type="ARBA" id="ARBA00023295"/>
    </source>
</evidence>
<keyword evidence="12" id="KW-1185">Reference proteome</keyword>
<dbReference type="Proteomes" id="UP000663929">
    <property type="component" value="Chromosome"/>
</dbReference>
<evidence type="ECO:0000256" key="7">
    <source>
        <dbReference type="ARBA" id="ARBA00029618"/>
    </source>
</evidence>
<dbReference type="NCBIfam" id="TIGR02103">
    <property type="entry name" value="pullul_strch"/>
    <property type="match status" value="1"/>
</dbReference>
<sequence length="2255" mass="246460">MLSATPPRWSALMLLALWLCSAFAGTPPSASHDSIRKDNPDTVTIAGSLQAQLGCPGDWQPECSTTFLTLDDEDDVWQATWTVPAGEYAYKAALNGTWDENYGADATAGGSDIILNLTEETAVKFYYDHRSHWVTDNHNDLIVTAAGDFQSELGCGADWDPSCLGSWLQDPDGDGIYRLDVTLPRGDYQCKATIDESWDVNYGADGQPGGDNIAFSVEADQADVTFTFDPSDNLLRVDVDIPVAGGEPAVQHAIQDEVFYFVLPDRFENGRVENDFGSDPGGDSDDDRIRHGFWPQEKGYFHGGDLVGLTNRLDYLQNLGVTAIWMTPVFRNRTVQSDTTSTLGFASGYHGYWIVDFLGVDPHLGSEAELRALIDAAHGRGMKIFFDLVVNHTADVIRYAEDGNAYRSKEDAPYRDAAGNAFDDRDYAGGEAFPELDPATSFPYTPTFPTEADANAKSPAWLNDPIYYHNRGNSTFVGENSLYGDFFGLDDLFTEHPDVVDGFIDICKHWIDEFGIDGFRLDTVKHVNIEFWQSFAPAVTAHAQSAGIADFFMFGEVFEFNPALIRNYTTAGRLPSALDFAFKGAAEGFAVHGAPTHDLRGFFEADDYYTDADSNVYQMATYLSNHDSGRLGFALRSQPTNDAERMSRFRLAHALMFFARGFPILYYGDEQGFVGGGGDKDSREDMLASQTADYNDNDLIGTDATTAQANFDQSHPLYQAIAELSATRAAESGLRRGFQITRYSQPQAGIFAFSRIDPETRVEYVVALNNGTAEASAQIATFSPATAFEAVLPAGGSALQANDAGQLDFSLAGLSYAVYRAAAPISVPAPSAPTFTNPTEGGSVDGLVEVAVSGNENTFGTLSFAVSVDGGDWQPIGTDTNPPYRVFFDTTEMASGTPLRFRAIFDDLAGQARATEVSAQVGSGSDSTPSFAIVHYQREDGDYGDHTTGDFNDFWGLHLWGDAIDPDEATEWPAPKPFLGESSYGRFAWIGLSGLPGAVNFIVHRGDTKDGTDADRAFDINEANQIWIRQDDGSHYFSQAAAEGAATIRYQRPDGDYGVGTEAYWGLHLWSEDGANAIDPAIETDWGAPRQPDGVDEFGAWWRLPLNPNDPAAASKPLKFIIHKPGGDDTGPDGDREPGGDRFFTPAETPAIWVLAQDETLYRERGAAENYATIHYHRPDGDYGDTDSDDFTQFWGLHVWNGAASPTGWTSPIKPAGRDGFGVYFRVPLQDGATELAYIIHRGDEKDPDADMFLDLRNVGYEVWQLSGADPEDPYLLPRRGAGPGGPNPGNINERRAYWVSRDQILWEGADDAGLIYTLHSDPDANLATSDSGVEGGTSVTLALDPNGADQAVREKFPHLADLPALRLPDLDRATLIELLRGQLAVGAVNGDGEANGATGLQIPGVLDDLFAAARDEALGIVWRDEVPTFRVWAPTAQHVELHLHQGAFTEDLGVREMTFDPETGIWEATGSPDMRGTYYVYNTRVYMPGLGLLTHRVTDPYSLGLAMGSERSLIVDMHDPATQPADWDVLAKPALAAFEDITIYELHLRDFSITDTTVPSEWRGRYKAFSASGSNGMNHLRSLAASGLTHLHLLPVFDIATIIEDAGQRIEPDFDELADLPANSDMQQDIVSATSDADGFNWGYDPWHYTVPEGSYATEPSGYGRIREFREMVAAVNKLGLRFVMDVVYNHTNASGASSRSVLDRLVPGYYHRLDESGNVTNSTCCDNTAAEHTMMEKLMVDSLVVWARDYKVDAFRFDLMGHHMKRNMLVVREALDALTLAEDGVDGKGIYLYGEGWNFGEVVNGARGENATQLNMAGTGIGTFSDRLRDAVRGGGPFDNGPDLARQGFANGLHTDPNHLPQGDTLATLLLLSDQIRVGLAGNLANYQFEDRTGTPVTGAQVPYGDQPAGYTLDPQEVITYISKHDNQTLYDINVYGLPLETAMADRVRAQMLGLSLVTLGQGVPFYHAGVDMLRSKSLDRDSFNSGDWFNRLDFSYETNNFGVGLPVAEKNFDNWDLMAPLLANPELVPSGDHIVKSAALFRELLRIRYSSELFRLRTAADVQDRLRFHNTGPDQIPGVIVMTVEDLEEADLDSRYDAVAVVFNGTPNQIDFQADWFAGRTMALHPVQASSIDPVVRDAGFDGESGTLTVPGRTVAVYVEPADAADDVLLIGIEELIGVVTVHINDGTLGPLIGTRLLTLLNSARLFAISDQDDFARIMLRVTRWWVLRGDVPPEVADALLAMIEPLLNSGD</sequence>
<dbReference type="SMART" id="SM00642">
    <property type="entry name" value="Aamy"/>
    <property type="match status" value="1"/>
</dbReference>
<feature type="chain" id="PRO_5035263229" description="pullulanase" evidence="9">
    <location>
        <begin position="25"/>
        <end position="2255"/>
    </location>
</feature>
<name>A0A8A4TH46_SULCO</name>
<dbReference type="InterPro" id="IPR005323">
    <property type="entry name" value="CBM41_pullulanase"/>
</dbReference>
<evidence type="ECO:0000256" key="2">
    <source>
        <dbReference type="ARBA" id="ARBA00022729"/>
    </source>
</evidence>
<dbReference type="Gene3D" id="2.60.40.1180">
    <property type="entry name" value="Golgi alpha-mannosidase II"/>
    <property type="match status" value="1"/>
</dbReference>
<dbReference type="CDD" id="cd11339">
    <property type="entry name" value="AmyAc_bac_CMD_like_2"/>
    <property type="match status" value="1"/>
</dbReference>
<dbReference type="Pfam" id="PF00128">
    <property type="entry name" value="Alpha-amylase"/>
    <property type="match status" value="1"/>
</dbReference>
<evidence type="ECO:0000256" key="3">
    <source>
        <dbReference type="ARBA" id="ARBA00022801"/>
    </source>
</evidence>
<protein>
    <recommendedName>
        <fullName evidence="6">pullulanase</fullName>
        <ecNumber evidence="6">3.2.1.41</ecNumber>
    </recommendedName>
    <alternativeName>
        <fullName evidence="7">Alpha-dextrin endo-1,6-alpha-glucosidase</fullName>
    </alternativeName>
    <alternativeName>
        <fullName evidence="8">Pullulan 6-glucanohydrolase</fullName>
    </alternativeName>
</protein>